<protein>
    <recommendedName>
        <fullName evidence="1">F-box domain-containing protein</fullName>
    </recommendedName>
</protein>
<accession>A0AAD9Y7M2</accession>
<gene>
    <name evidence="2" type="ORF">CKAH01_07146</name>
</gene>
<name>A0AAD9Y7M2_COLKA</name>
<evidence type="ECO:0000259" key="1">
    <source>
        <dbReference type="PROSITE" id="PS50181"/>
    </source>
</evidence>
<dbReference type="Gene3D" id="3.80.10.10">
    <property type="entry name" value="Ribonuclease Inhibitor"/>
    <property type="match status" value="1"/>
</dbReference>
<reference evidence="2" key="1">
    <citation type="submission" date="2023-02" db="EMBL/GenBank/DDBJ databases">
        <title>Colletotrichum kahawae CIFC_Que2 genome sequencing and assembly.</title>
        <authorList>
            <person name="Baroncelli R."/>
        </authorList>
    </citation>
    <scope>NUCLEOTIDE SEQUENCE</scope>
    <source>
        <strain evidence="2">CIFC_Que2</strain>
    </source>
</reference>
<comment type="caution">
    <text evidence="2">The sequence shown here is derived from an EMBL/GenBank/DDBJ whole genome shotgun (WGS) entry which is preliminary data.</text>
</comment>
<dbReference type="Proteomes" id="UP001281614">
    <property type="component" value="Unassembled WGS sequence"/>
</dbReference>
<sequence length="458" mass="51930">MAQGRLTNLPAETVGCISEYLESLDLLSLRSACRALADKTSGPFQDRFFRTRHIMLERQSLQNLVEISRHPVLRYAVQVVELTTDHLVAPADYMSRADYDACGIDDEYDSLRLDDGETLSLGDDSYEAVIERYRAEWGSYRDFLLTKGDWIRDLVEALSNLPYCKAIGIDDGVRPWGSLRLGRRIGTFPNRFVTPFQAQSMVFATTLIRTLFVGLLSSRHAIERLYIQFGDLKKGCTSVTPRMLSTIPVSADTLRNRLAAIKTLLLVVNPNSHENTLDEDVKKLVSNTDPIQTADSDWCPEFCGFLRLFPTLTNFTLHFNPRDERKQFPRLSEDLRIPGLQSLRIEFVDCTRDELMTLLEGHRDTLRELVLESVDVTGGGRKTWSSLLGSLQHGLRLEAIDLGDCMVDGFYLCSRSSATFLNQRFCASGPEEIEAMRLALDGLEELEAFPWLRRSHDE</sequence>
<keyword evidence="3" id="KW-1185">Reference proteome</keyword>
<evidence type="ECO:0000313" key="3">
    <source>
        <dbReference type="Proteomes" id="UP001281614"/>
    </source>
</evidence>
<dbReference type="InterPro" id="IPR001810">
    <property type="entry name" value="F-box_dom"/>
</dbReference>
<evidence type="ECO:0000313" key="2">
    <source>
        <dbReference type="EMBL" id="KAK2740868.1"/>
    </source>
</evidence>
<dbReference type="AlphaFoldDB" id="A0AAD9Y7M2"/>
<dbReference type="PROSITE" id="PS50181">
    <property type="entry name" value="FBOX"/>
    <property type="match status" value="1"/>
</dbReference>
<dbReference type="InterPro" id="IPR032675">
    <property type="entry name" value="LRR_dom_sf"/>
</dbReference>
<proteinExistence type="predicted"/>
<feature type="domain" description="F-box" evidence="1">
    <location>
        <begin position="3"/>
        <end position="52"/>
    </location>
</feature>
<dbReference type="SUPFAM" id="SSF52047">
    <property type="entry name" value="RNI-like"/>
    <property type="match status" value="1"/>
</dbReference>
<dbReference type="EMBL" id="VYYT01000345">
    <property type="protein sequence ID" value="KAK2740868.1"/>
    <property type="molecule type" value="Genomic_DNA"/>
</dbReference>
<organism evidence="2 3">
    <name type="scientific">Colletotrichum kahawae</name>
    <name type="common">Coffee berry disease fungus</name>
    <dbReference type="NCBI Taxonomy" id="34407"/>
    <lineage>
        <taxon>Eukaryota</taxon>
        <taxon>Fungi</taxon>
        <taxon>Dikarya</taxon>
        <taxon>Ascomycota</taxon>
        <taxon>Pezizomycotina</taxon>
        <taxon>Sordariomycetes</taxon>
        <taxon>Hypocreomycetidae</taxon>
        <taxon>Glomerellales</taxon>
        <taxon>Glomerellaceae</taxon>
        <taxon>Colletotrichum</taxon>
        <taxon>Colletotrichum gloeosporioides species complex</taxon>
    </lineage>
</organism>